<organism evidence="1 2">
    <name type="scientific">Paenibacillus lactis 154</name>
    <dbReference type="NCBI Taxonomy" id="743719"/>
    <lineage>
        <taxon>Bacteria</taxon>
        <taxon>Bacillati</taxon>
        <taxon>Bacillota</taxon>
        <taxon>Bacilli</taxon>
        <taxon>Bacillales</taxon>
        <taxon>Paenibacillaceae</taxon>
        <taxon>Paenibacillus</taxon>
    </lineage>
</organism>
<dbReference type="PATRIC" id="fig|743719.3.peg.505"/>
<evidence type="ECO:0000313" key="2">
    <source>
        <dbReference type="Proteomes" id="UP000003891"/>
    </source>
</evidence>
<accession>G4H921</accession>
<dbReference type="STRING" id="743719.PaelaDRAFT_0482"/>
<sequence>MRWSAPAGIVIIVWQVPGVAHLLETMNLVAHPKPVSSLRQSEESKRLRFARTCYDHIAGQVGVALAGQLLENGWVAMTEDRQFELTGEGIRQFAAFGVDVKALRRSKRRFVLSCLDWSERGHHLAGALGAALTDKLFELNWVRRHSGGRAVILTSEGAEGLKRHFGIDIGQGYI</sequence>
<reference evidence="1 2" key="1">
    <citation type="submission" date="2011-09" db="EMBL/GenBank/DDBJ databases">
        <title>The draft genome of Paenibacillus lactis 154.</title>
        <authorList>
            <consortium name="US DOE Joint Genome Institute (JGI-PGF)"/>
            <person name="Lucas S."/>
            <person name="Han J."/>
            <person name="Lapidus A."/>
            <person name="Cheng J.-F."/>
            <person name="Goodwin L."/>
            <person name="Pitluck S."/>
            <person name="Peters L."/>
            <person name="Land M.L."/>
            <person name="Hauser L."/>
            <person name="Siebers A."/>
            <person name="Thelen M."/>
            <person name="Hugenholtz P."/>
            <person name="Allgaier M."/>
            <person name="Woyke T.J."/>
        </authorList>
    </citation>
    <scope>NUCLEOTIDE SEQUENCE [LARGE SCALE GENOMIC DNA]</scope>
    <source>
        <strain evidence="1 2">154</strain>
    </source>
</reference>
<name>G4H921_9BACL</name>
<evidence type="ECO:0000313" key="1">
    <source>
        <dbReference type="EMBL" id="EHB68356.1"/>
    </source>
</evidence>
<dbReference type="RefSeq" id="WP_007127658.1">
    <property type="nucleotide sequence ID" value="NZ_AGIP01000001.1"/>
</dbReference>
<dbReference type="eggNOG" id="COG0640">
    <property type="taxonomic scope" value="Bacteria"/>
</dbReference>
<protein>
    <submittedName>
        <fullName evidence="1">Putative transcriptional regulator</fullName>
    </submittedName>
</protein>
<dbReference type="Proteomes" id="UP000003891">
    <property type="component" value="Unassembled WGS sequence"/>
</dbReference>
<gene>
    <name evidence="1" type="ORF">PaelaDRAFT_0482</name>
</gene>
<dbReference type="EMBL" id="AGIP01000001">
    <property type="protein sequence ID" value="EHB68356.1"/>
    <property type="molecule type" value="Genomic_DNA"/>
</dbReference>
<dbReference type="AlphaFoldDB" id="G4H921"/>
<proteinExistence type="predicted"/>